<dbReference type="Proteomes" id="UP000474567">
    <property type="component" value="Unassembled WGS sequence"/>
</dbReference>
<accession>A0A9W4X9G0</accession>
<dbReference type="SUPFAM" id="SSF52172">
    <property type="entry name" value="CheY-like"/>
    <property type="match status" value="1"/>
</dbReference>
<dbReference type="Pfam" id="PF00486">
    <property type="entry name" value="Trans_reg_C"/>
    <property type="match status" value="1"/>
</dbReference>
<dbReference type="CDD" id="cd00383">
    <property type="entry name" value="trans_reg_C"/>
    <property type="match status" value="1"/>
</dbReference>
<feature type="DNA-binding region" description="OmpR/PhoB-type" evidence="7">
    <location>
        <begin position="143"/>
        <end position="243"/>
    </location>
</feature>
<dbReference type="SMART" id="SM00862">
    <property type="entry name" value="Trans_reg_C"/>
    <property type="match status" value="1"/>
</dbReference>
<evidence type="ECO:0000256" key="6">
    <source>
        <dbReference type="PROSITE-ProRule" id="PRU00169"/>
    </source>
</evidence>
<dbReference type="Gene3D" id="3.40.50.2300">
    <property type="match status" value="1"/>
</dbReference>
<evidence type="ECO:0000313" key="10">
    <source>
        <dbReference type="EMBL" id="CAA9194398.1"/>
    </source>
</evidence>
<feature type="modified residue" description="4-aspartylphosphate" evidence="6">
    <location>
        <position position="70"/>
    </location>
</feature>
<dbReference type="InterPro" id="IPR001867">
    <property type="entry name" value="OmpR/PhoB-type_DNA-bd"/>
</dbReference>
<keyword evidence="5" id="KW-0804">Transcription</keyword>
<evidence type="ECO:0000256" key="3">
    <source>
        <dbReference type="ARBA" id="ARBA00023015"/>
    </source>
</evidence>
<evidence type="ECO:0000256" key="4">
    <source>
        <dbReference type="ARBA" id="ARBA00023125"/>
    </source>
</evidence>
<dbReference type="PANTHER" id="PTHR48111">
    <property type="entry name" value="REGULATOR OF RPOS"/>
    <property type="match status" value="1"/>
</dbReference>
<dbReference type="GO" id="GO:0000976">
    <property type="term" value="F:transcription cis-regulatory region binding"/>
    <property type="evidence" value="ECO:0007669"/>
    <property type="project" value="TreeGrafter"/>
</dbReference>
<dbReference type="PROSITE" id="PS50110">
    <property type="entry name" value="RESPONSE_REGULATORY"/>
    <property type="match status" value="1"/>
</dbReference>
<feature type="domain" description="Response regulatory" evidence="8">
    <location>
        <begin position="21"/>
        <end position="135"/>
    </location>
</feature>
<dbReference type="SMART" id="SM00448">
    <property type="entry name" value="REC"/>
    <property type="match status" value="1"/>
</dbReference>
<dbReference type="GO" id="GO:0000156">
    <property type="term" value="F:phosphorelay response regulator activity"/>
    <property type="evidence" value="ECO:0007669"/>
    <property type="project" value="TreeGrafter"/>
</dbReference>
<keyword evidence="3" id="KW-0805">Transcription regulation</keyword>
<protein>
    <submittedName>
        <fullName evidence="11">Transcriptional regulatory protein PmrA</fullName>
    </submittedName>
    <submittedName>
        <fullName evidence="10">Transcriptional regulatory protein TcrA</fullName>
    </submittedName>
</protein>
<sequence>MRNDAFYNCLNLVALKCCIMNVLIVEDNKELAAEVYDFLCNAGYICRIVHNCSDALEEVNSNDYDAMLLDLGLPDGDGFEVLKTVRKTRSKMAVIVLTARGELDDRINGLHLGADDYLTKPFALTELSARLFAVIRRMHGFTLNSLSIHGFLLQLQDYKVSYDETPINLTKKEFDIFQYLVLNKNRVITRLQLTEHIWGDILEVNSDSNFIDVHVRNLRKKLDKHTEIDWFETVRNVGYRINE</sequence>
<dbReference type="InterPro" id="IPR039420">
    <property type="entry name" value="WalR-like"/>
</dbReference>
<evidence type="ECO:0000256" key="5">
    <source>
        <dbReference type="ARBA" id="ARBA00023163"/>
    </source>
</evidence>
<dbReference type="KEGG" id="fcs:TRV642_1658"/>
<name>A0A9W4X9G0_9FLAO</name>
<keyword evidence="12" id="KW-1185">Reference proteome</keyword>
<dbReference type="EMBL" id="CADCST010000044">
    <property type="protein sequence ID" value="CAA9194398.1"/>
    <property type="molecule type" value="Genomic_DNA"/>
</dbReference>
<reference evidence="10 12" key="1">
    <citation type="submission" date="2020-02" db="EMBL/GenBank/DDBJ databases">
        <authorList>
            <person name="Criscuolo A."/>
        </authorList>
    </citation>
    <scope>NUCLEOTIDE SEQUENCE [LARGE SCALE GENOMIC DNA]</scope>
    <source>
        <strain evidence="10">CECT7796</strain>
    </source>
</reference>
<feature type="domain" description="OmpR/PhoB-type" evidence="9">
    <location>
        <begin position="143"/>
        <end position="243"/>
    </location>
</feature>
<organism evidence="11 13">
    <name type="scientific">Flavobacterium collinsii</name>
    <dbReference type="NCBI Taxonomy" id="1114861"/>
    <lineage>
        <taxon>Bacteria</taxon>
        <taxon>Pseudomonadati</taxon>
        <taxon>Bacteroidota</taxon>
        <taxon>Flavobacteriia</taxon>
        <taxon>Flavobacteriales</taxon>
        <taxon>Flavobacteriaceae</taxon>
        <taxon>Flavobacterium</taxon>
    </lineage>
</organism>
<evidence type="ECO:0000313" key="11">
    <source>
        <dbReference type="EMBL" id="CAI2766605.1"/>
    </source>
</evidence>
<proteinExistence type="predicted"/>
<reference evidence="11" key="2">
    <citation type="submission" date="2022-09" db="EMBL/GenBank/DDBJ databases">
        <authorList>
            <person name="Duchaud E."/>
        </authorList>
    </citation>
    <scope>NUCLEOTIDE SEQUENCE</scope>
    <source>
        <strain evidence="11">TRV642</strain>
    </source>
</reference>
<keyword evidence="2" id="KW-0902">Two-component regulatory system</keyword>
<keyword evidence="4 7" id="KW-0238">DNA-binding</keyword>
<dbReference type="CDD" id="cd17624">
    <property type="entry name" value="REC_OmpR_PmrA-like"/>
    <property type="match status" value="1"/>
</dbReference>
<dbReference type="Pfam" id="PF00072">
    <property type="entry name" value="Response_reg"/>
    <property type="match status" value="1"/>
</dbReference>
<dbReference type="PROSITE" id="PS51755">
    <property type="entry name" value="OMPR_PHOB"/>
    <property type="match status" value="1"/>
</dbReference>
<evidence type="ECO:0000313" key="13">
    <source>
        <dbReference type="Proteomes" id="UP001152749"/>
    </source>
</evidence>
<evidence type="ECO:0000313" key="12">
    <source>
        <dbReference type="Proteomes" id="UP000474567"/>
    </source>
</evidence>
<dbReference type="GO" id="GO:0006355">
    <property type="term" value="P:regulation of DNA-templated transcription"/>
    <property type="evidence" value="ECO:0007669"/>
    <property type="project" value="InterPro"/>
</dbReference>
<evidence type="ECO:0000256" key="1">
    <source>
        <dbReference type="ARBA" id="ARBA00022553"/>
    </source>
</evidence>
<dbReference type="PANTHER" id="PTHR48111:SF1">
    <property type="entry name" value="TWO-COMPONENT RESPONSE REGULATOR ORR33"/>
    <property type="match status" value="1"/>
</dbReference>
<dbReference type="Gene3D" id="1.10.10.10">
    <property type="entry name" value="Winged helix-like DNA-binding domain superfamily/Winged helix DNA-binding domain"/>
    <property type="match status" value="1"/>
</dbReference>
<dbReference type="AlphaFoldDB" id="A0A9W4X9G0"/>
<dbReference type="GO" id="GO:0005829">
    <property type="term" value="C:cytosol"/>
    <property type="evidence" value="ECO:0007669"/>
    <property type="project" value="TreeGrafter"/>
</dbReference>
<dbReference type="InterPro" id="IPR001789">
    <property type="entry name" value="Sig_transdc_resp-reg_receiver"/>
</dbReference>
<evidence type="ECO:0000259" key="8">
    <source>
        <dbReference type="PROSITE" id="PS50110"/>
    </source>
</evidence>
<dbReference type="InterPro" id="IPR036388">
    <property type="entry name" value="WH-like_DNA-bd_sf"/>
</dbReference>
<dbReference type="GO" id="GO:0032993">
    <property type="term" value="C:protein-DNA complex"/>
    <property type="evidence" value="ECO:0007669"/>
    <property type="project" value="TreeGrafter"/>
</dbReference>
<evidence type="ECO:0000256" key="7">
    <source>
        <dbReference type="PROSITE-ProRule" id="PRU01091"/>
    </source>
</evidence>
<dbReference type="EMBL" id="OX336425">
    <property type="protein sequence ID" value="CAI2766605.1"/>
    <property type="molecule type" value="Genomic_DNA"/>
</dbReference>
<dbReference type="InterPro" id="IPR011006">
    <property type="entry name" value="CheY-like_superfamily"/>
</dbReference>
<dbReference type="Gene3D" id="6.10.250.690">
    <property type="match status" value="1"/>
</dbReference>
<keyword evidence="1 6" id="KW-0597">Phosphoprotein</keyword>
<evidence type="ECO:0000259" key="9">
    <source>
        <dbReference type="PROSITE" id="PS51755"/>
    </source>
</evidence>
<gene>
    <name evidence="11" type="primary">pmrA</name>
    <name evidence="10" type="synonym">tcrA</name>
    <name evidence="10" type="ORF">FLACOL7796_00109</name>
    <name evidence="11" type="ORF">TRV642_1658</name>
</gene>
<evidence type="ECO:0000256" key="2">
    <source>
        <dbReference type="ARBA" id="ARBA00023012"/>
    </source>
</evidence>
<dbReference type="Proteomes" id="UP001152749">
    <property type="component" value="Chromosome"/>
</dbReference>